<dbReference type="PANTHER" id="PTHR34978:SF3">
    <property type="entry name" value="SLR0241 PROTEIN"/>
    <property type="match status" value="1"/>
</dbReference>
<keyword evidence="4 5" id="KW-0472">Membrane</keyword>
<feature type="transmembrane region" description="Helical" evidence="5">
    <location>
        <begin position="322"/>
        <end position="342"/>
    </location>
</feature>
<keyword evidence="5" id="KW-0813">Transport</keyword>
<gene>
    <name evidence="8" type="ORF">GCM10009114_04930</name>
</gene>
<dbReference type="PANTHER" id="PTHR34978">
    <property type="entry name" value="POSSIBLE SENSOR-TRANSDUCER PROTEIN BLAR"/>
    <property type="match status" value="1"/>
</dbReference>
<comment type="caution">
    <text evidence="8">The sequence shown here is derived from an EMBL/GenBank/DDBJ whole genome shotgun (WGS) entry which is preliminary data.</text>
</comment>
<keyword evidence="5" id="KW-0735">Signal-anchor</keyword>
<dbReference type="Gene3D" id="3.30.2010.10">
    <property type="entry name" value="Metalloproteases ('zincins'), catalytic domain"/>
    <property type="match status" value="1"/>
</dbReference>
<comment type="subcellular location">
    <subcellularLocation>
        <location evidence="5">Cell inner membrane</location>
        <topology evidence="5">Single-pass membrane protein</topology>
        <orientation evidence="5">Periplasmic side</orientation>
    </subcellularLocation>
    <subcellularLocation>
        <location evidence="1">Membrane</location>
        <topology evidence="1">Single-pass membrane protein</topology>
    </subcellularLocation>
</comment>
<dbReference type="InterPro" id="IPR052173">
    <property type="entry name" value="Beta-lactam_resp_regulator"/>
</dbReference>
<dbReference type="RefSeq" id="WP_343856174.1">
    <property type="nucleotide sequence ID" value="NZ_BAAAFD010000001.1"/>
</dbReference>
<dbReference type="NCBIfam" id="TIGR01352">
    <property type="entry name" value="tonB_Cterm"/>
    <property type="match status" value="1"/>
</dbReference>
<organism evidence="8 9">
    <name type="scientific">Aliiglaciecola litoralis</name>
    <dbReference type="NCBI Taxonomy" id="582857"/>
    <lineage>
        <taxon>Bacteria</taxon>
        <taxon>Pseudomonadati</taxon>
        <taxon>Pseudomonadota</taxon>
        <taxon>Gammaproteobacteria</taxon>
        <taxon>Alteromonadales</taxon>
        <taxon>Alteromonadaceae</taxon>
        <taxon>Aliiglaciecola</taxon>
    </lineage>
</organism>
<evidence type="ECO:0000256" key="4">
    <source>
        <dbReference type="ARBA" id="ARBA00023136"/>
    </source>
</evidence>
<dbReference type="SUPFAM" id="SSF74653">
    <property type="entry name" value="TolA/TonB C-terminal domain"/>
    <property type="match status" value="1"/>
</dbReference>
<dbReference type="PRINTS" id="PR01374">
    <property type="entry name" value="TONBPROTEIN"/>
</dbReference>
<evidence type="ECO:0000313" key="9">
    <source>
        <dbReference type="Proteomes" id="UP001500359"/>
    </source>
</evidence>
<feature type="transmembrane region" description="Helical" evidence="5">
    <location>
        <begin position="109"/>
        <end position="133"/>
    </location>
</feature>
<keyword evidence="2 5" id="KW-0812">Transmembrane</keyword>
<dbReference type="Proteomes" id="UP001500359">
    <property type="component" value="Unassembled WGS sequence"/>
</dbReference>
<name>A0ABN1LCZ8_9ALTE</name>
<feature type="transmembrane region" description="Helical" evidence="5">
    <location>
        <begin position="222"/>
        <end position="244"/>
    </location>
</feature>
<keyword evidence="5" id="KW-0997">Cell inner membrane</keyword>
<comment type="similarity">
    <text evidence="5">Belongs to the TonB family.</text>
</comment>
<dbReference type="InterPro" id="IPR006260">
    <property type="entry name" value="TonB/TolA_C"/>
</dbReference>
<dbReference type="PROSITE" id="PS52015">
    <property type="entry name" value="TONB_CTD"/>
    <property type="match status" value="1"/>
</dbReference>
<dbReference type="Pfam" id="PF03544">
    <property type="entry name" value="TonB_C"/>
    <property type="match status" value="1"/>
</dbReference>
<evidence type="ECO:0000256" key="6">
    <source>
        <dbReference type="SAM" id="MobiDB-lite"/>
    </source>
</evidence>
<feature type="compositionally biased region" description="Polar residues" evidence="6">
    <location>
        <begin position="383"/>
        <end position="396"/>
    </location>
</feature>
<dbReference type="CDD" id="cd07341">
    <property type="entry name" value="M56_BlaR1_MecR1_like"/>
    <property type="match status" value="1"/>
</dbReference>
<keyword evidence="9" id="KW-1185">Reference proteome</keyword>
<dbReference type="InterPro" id="IPR003538">
    <property type="entry name" value="TonB"/>
</dbReference>
<feature type="transmembrane region" description="Helical" evidence="5">
    <location>
        <begin position="50"/>
        <end position="72"/>
    </location>
</feature>
<keyword evidence="3 5" id="KW-1133">Transmembrane helix</keyword>
<comment type="function">
    <text evidence="5">Interacts with outer membrane receptor proteins that carry out high-affinity binding and energy dependent uptake into the periplasmic space of specific substrates. It could act to transduce energy from the cytoplasmic membrane to specific energy-requiring processes in the outer membrane, resulting in the release into the periplasm of ligands bound by these outer membrane proteins.</text>
</comment>
<protein>
    <recommendedName>
        <fullName evidence="5">Protein TonB</fullName>
    </recommendedName>
</protein>
<keyword evidence="5" id="KW-0653">Protein transport</keyword>
<keyword evidence="5" id="KW-1003">Cell membrane</keyword>
<reference evidence="8 9" key="1">
    <citation type="journal article" date="2019" name="Int. J. Syst. Evol. Microbiol.">
        <title>The Global Catalogue of Microorganisms (GCM) 10K type strain sequencing project: providing services to taxonomists for standard genome sequencing and annotation.</title>
        <authorList>
            <consortium name="The Broad Institute Genomics Platform"/>
            <consortium name="The Broad Institute Genome Sequencing Center for Infectious Disease"/>
            <person name="Wu L."/>
            <person name="Ma J."/>
        </authorList>
    </citation>
    <scope>NUCLEOTIDE SEQUENCE [LARGE SCALE GENOMIC DNA]</scope>
    <source>
        <strain evidence="8 9">JCM 15896</strain>
    </source>
</reference>
<evidence type="ECO:0000313" key="8">
    <source>
        <dbReference type="EMBL" id="GAA0853077.1"/>
    </source>
</evidence>
<dbReference type="EMBL" id="BAAAFD010000001">
    <property type="protein sequence ID" value="GAA0853077.1"/>
    <property type="molecule type" value="Genomic_DNA"/>
</dbReference>
<evidence type="ECO:0000256" key="2">
    <source>
        <dbReference type="ARBA" id="ARBA00022692"/>
    </source>
</evidence>
<feature type="transmembrane region" description="Helical" evidence="5">
    <location>
        <begin position="20"/>
        <end position="38"/>
    </location>
</feature>
<dbReference type="Pfam" id="PF05569">
    <property type="entry name" value="Peptidase_M56"/>
    <property type="match status" value="1"/>
</dbReference>
<dbReference type="InterPro" id="IPR008756">
    <property type="entry name" value="Peptidase_M56"/>
</dbReference>
<dbReference type="InterPro" id="IPR037682">
    <property type="entry name" value="TonB_C"/>
</dbReference>
<dbReference type="Gene3D" id="3.30.1150.10">
    <property type="match status" value="1"/>
</dbReference>
<evidence type="ECO:0000256" key="5">
    <source>
        <dbReference type="RuleBase" id="RU362123"/>
    </source>
</evidence>
<evidence type="ECO:0000256" key="3">
    <source>
        <dbReference type="ARBA" id="ARBA00022989"/>
    </source>
</evidence>
<evidence type="ECO:0000256" key="1">
    <source>
        <dbReference type="ARBA" id="ARBA00004167"/>
    </source>
</evidence>
<feature type="region of interest" description="Disordered" evidence="6">
    <location>
        <begin position="373"/>
        <end position="396"/>
    </location>
</feature>
<proteinExistence type="inferred from homology"/>
<feature type="domain" description="TonB C-terminal" evidence="7">
    <location>
        <begin position="553"/>
        <end position="646"/>
    </location>
</feature>
<feature type="transmembrane region" description="Helical" evidence="5">
    <location>
        <begin position="180"/>
        <end position="202"/>
    </location>
</feature>
<evidence type="ECO:0000259" key="7">
    <source>
        <dbReference type="PROSITE" id="PS52015"/>
    </source>
</evidence>
<accession>A0ABN1LCZ8</accession>
<sequence>MDLLVFLIDSPVISALAKTLLHFLWQGCVIAFGLYIALNTINKRQSELRYVISLAAMALCVAVPVSTFFWLYQPVSVVSIEQLSPAVVELIQAQHVGASAEPVWSWLDWSLLLSSTAILWFVGVIYLSIHLMFELFNVYQLPRRNVIEPHEEISEIFDNLLTRLQVNRFTKLLISLNAEVPMVVGFIKPVVLVPFSMASGLSNAQLEMLLAHELAHVKRHDYLVNFFQTLASILLFFHPLVNWISLQIRIEREYCCDDIAVQTCGNVKAYATALTDAESIRSHHIPQLAMAATGGDLKNRVVRMIEHTDCASKSSRSWHSMVLASLVAISMAVMLFSAHAGYQTRIVDVLHGEVNEPQPLLTLDSESLQALSDNNTEGEKDTANNTKTQPTAEQANASISGISQSAKPGKSIDVNAKDALTLQAAAVPQQPQANSGLADQQETLATAIEPQALVKKNTNVDSAQSNQTGLQANAVTAVSIDNEATKLGGAELTEVTPATLAASNAARFSVISDNGQVSKYAIPSVNNKQSDTRLSAVTAASPKNEVKNQAELISIVAPSLVRNARPNYPRTAIARNVEADVKVSFIVDKNGRISHIEFEKNVPGYFKRSIRKALKKWRFEPGYIDGKVSEMTLTRIFNFRDPDGEVGEDTTLKVTGSRLQKQI</sequence>
<comment type="caution">
    <text evidence="5">Lacks conserved residue(s) required for the propagation of feature annotation.</text>
</comment>